<dbReference type="SMART" id="SM00028">
    <property type="entry name" value="TPR"/>
    <property type="match status" value="2"/>
</dbReference>
<sequence>MPNIYLKMNTCIAFSLIALSVGIARAGKDTAGIDSSLSSQISQLRKSIIAKDYLAAHRILLPCGNGFSDNYEQEQRCLSIYKDTPNLREDLVEALNHWFTLEPDSVHTNILMGSLISLDGWVERTHFSSKGVSLNQMTYFRKAQLNAVEYFHQATILEPNLPFGYLMGAEALGKLPEEYDQYRLNWVNATKEVFPNSISLAKMEIYDNQVRWGGSYEEMEAVKDRYWKSSNSQDGRSVLENQIELIKSRDLYGDHGIGEGNPDYNLAQSILYMLLEKGFSPAEVHMQLAEAHSMKKEHIEAEMHIGESLKQNPFNEFGLWVAGASLNSDDFENRREYLNIYLNNYPSSYAAWVQLGRLHFDKGHYLEAIESYSKSIEIKPFEPAPWQMISFSNRKLGRETPHFESEEWFKDTLAYVFPSQSVLTFLITKLNEVFEKVEQNKRQELVLAMESHFTLERYTQKLRHNLEVLELTHQEWKDVITYYAHTSRITTQTTKSHKDKVVERFEGKQPDLPSSKVNLIAQQTLSELKNEFIVTYEDLLRN</sequence>
<name>A0A9X2AW67_9VIBR</name>
<dbReference type="Gene3D" id="1.25.40.10">
    <property type="entry name" value="Tetratricopeptide repeat domain"/>
    <property type="match status" value="1"/>
</dbReference>
<evidence type="ECO:0000256" key="1">
    <source>
        <dbReference type="PROSITE-ProRule" id="PRU00339"/>
    </source>
</evidence>
<dbReference type="InterPro" id="IPR019734">
    <property type="entry name" value="TPR_rpt"/>
</dbReference>
<evidence type="ECO:0000256" key="2">
    <source>
        <dbReference type="SAM" id="SignalP"/>
    </source>
</evidence>
<evidence type="ECO:0000313" key="3">
    <source>
        <dbReference type="EMBL" id="MCJ2376901.1"/>
    </source>
</evidence>
<dbReference type="Proteomes" id="UP001139488">
    <property type="component" value="Unassembled WGS sequence"/>
</dbReference>
<feature type="repeat" description="TPR" evidence="1">
    <location>
        <begin position="349"/>
        <end position="382"/>
    </location>
</feature>
<accession>A0A9X2AW67</accession>
<keyword evidence="1" id="KW-0802">TPR repeat</keyword>
<gene>
    <name evidence="3" type="ORF">LNL84_08635</name>
</gene>
<dbReference type="AlphaFoldDB" id="A0A9X2AW67"/>
<dbReference type="EMBL" id="JAJNNZ010000005">
    <property type="protein sequence ID" value="MCJ2376901.1"/>
    <property type="molecule type" value="Genomic_DNA"/>
</dbReference>
<feature type="chain" id="PRO_5040871821" description="DUF4034 domain-containing protein" evidence="2">
    <location>
        <begin position="27"/>
        <end position="542"/>
    </location>
</feature>
<feature type="signal peptide" evidence="2">
    <location>
        <begin position="1"/>
        <end position="26"/>
    </location>
</feature>
<dbReference type="RefSeq" id="WP_244356821.1">
    <property type="nucleotide sequence ID" value="NZ_JAJNNZ010000005.1"/>
</dbReference>
<organism evidence="3 4">
    <name type="scientific">Vibrio gelatinilyticus</name>
    <dbReference type="NCBI Taxonomy" id="2893468"/>
    <lineage>
        <taxon>Bacteria</taxon>
        <taxon>Pseudomonadati</taxon>
        <taxon>Pseudomonadota</taxon>
        <taxon>Gammaproteobacteria</taxon>
        <taxon>Vibrionales</taxon>
        <taxon>Vibrionaceae</taxon>
        <taxon>Vibrio</taxon>
    </lineage>
</organism>
<dbReference type="SUPFAM" id="SSF48452">
    <property type="entry name" value="TPR-like"/>
    <property type="match status" value="1"/>
</dbReference>
<comment type="caution">
    <text evidence="3">The sequence shown here is derived from an EMBL/GenBank/DDBJ whole genome shotgun (WGS) entry which is preliminary data.</text>
</comment>
<dbReference type="Pfam" id="PF13181">
    <property type="entry name" value="TPR_8"/>
    <property type="match status" value="1"/>
</dbReference>
<keyword evidence="4" id="KW-1185">Reference proteome</keyword>
<protein>
    <recommendedName>
        <fullName evidence="5">DUF4034 domain-containing protein</fullName>
    </recommendedName>
</protein>
<evidence type="ECO:0008006" key="5">
    <source>
        <dbReference type="Google" id="ProtNLM"/>
    </source>
</evidence>
<evidence type="ECO:0000313" key="4">
    <source>
        <dbReference type="Proteomes" id="UP001139488"/>
    </source>
</evidence>
<dbReference type="InterPro" id="IPR011990">
    <property type="entry name" value="TPR-like_helical_dom_sf"/>
</dbReference>
<dbReference type="PROSITE" id="PS50293">
    <property type="entry name" value="TPR_REGION"/>
    <property type="match status" value="1"/>
</dbReference>
<keyword evidence="2" id="KW-0732">Signal</keyword>
<dbReference type="PROSITE" id="PS50005">
    <property type="entry name" value="TPR"/>
    <property type="match status" value="1"/>
</dbReference>
<reference evidence="3" key="1">
    <citation type="submission" date="2021-11" db="EMBL/GenBank/DDBJ databases">
        <title>Vibrio ZSDE26 sp. nov. and Vibrio ZSDZ34 sp. nov., isolated from coastal seawater in Qingdao.</title>
        <authorList>
            <person name="Zhang P."/>
        </authorList>
    </citation>
    <scope>NUCLEOTIDE SEQUENCE</scope>
    <source>
        <strain evidence="3">ZSDZ34</strain>
    </source>
</reference>
<proteinExistence type="predicted"/>